<dbReference type="Gene3D" id="3.20.20.450">
    <property type="entry name" value="EAL domain"/>
    <property type="match status" value="1"/>
</dbReference>
<dbReference type="InterPro" id="IPR052155">
    <property type="entry name" value="Biofilm_reg_signaling"/>
</dbReference>
<organism evidence="5 6">
    <name type="scientific">Rhizobium leguminosarum bv. trifolii WSM597</name>
    <dbReference type="NCBI Taxonomy" id="754764"/>
    <lineage>
        <taxon>Bacteria</taxon>
        <taxon>Pseudomonadati</taxon>
        <taxon>Pseudomonadota</taxon>
        <taxon>Alphaproteobacteria</taxon>
        <taxon>Hyphomicrobiales</taxon>
        <taxon>Rhizobiaceae</taxon>
        <taxon>Rhizobium/Agrobacterium group</taxon>
        <taxon>Rhizobium</taxon>
    </lineage>
</organism>
<evidence type="ECO:0000259" key="3">
    <source>
        <dbReference type="PROSITE" id="PS50883"/>
    </source>
</evidence>
<evidence type="ECO:0000313" key="5">
    <source>
        <dbReference type="EMBL" id="EJB05947.1"/>
    </source>
</evidence>
<dbReference type="InterPro" id="IPR000160">
    <property type="entry name" value="GGDEF_dom"/>
</dbReference>
<feature type="domain" description="PAS" evidence="1">
    <location>
        <begin position="52"/>
        <end position="107"/>
    </location>
</feature>
<feature type="domain" description="EAL" evidence="3">
    <location>
        <begin position="334"/>
        <end position="588"/>
    </location>
</feature>
<evidence type="ECO:0000259" key="1">
    <source>
        <dbReference type="PROSITE" id="PS50112"/>
    </source>
</evidence>
<dbReference type="PROSITE" id="PS50113">
    <property type="entry name" value="PAC"/>
    <property type="match status" value="1"/>
</dbReference>
<feature type="domain" description="GGDEF" evidence="4">
    <location>
        <begin position="192"/>
        <end position="325"/>
    </location>
</feature>
<proteinExistence type="predicted"/>
<dbReference type="PROSITE" id="PS50887">
    <property type="entry name" value="GGDEF"/>
    <property type="match status" value="1"/>
</dbReference>
<name>I9NGW2_RHILT</name>
<dbReference type="InterPro" id="IPR000700">
    <property type="entry name" value="PAS-assoc_C"/>
</dbReference>
<dbReference type="SMART" id="SM00052">
    <property type="entry name" value="EAL"/>
    <property type="match status" value="1"/>
</dbReference>
<dbReference type="InterPro" id="IPR035919">
    <property type="entry name" value="EAL_sf"/>
</dbReference>
<gene>
    <name evidence="5" type="ORF">Rleg9DRAFT_4838</name>
</gene>
<dbReference type="SMART" id="SM00267">
    <property type="entry name" value="GGDEF"/>
    <property type="match status" value="1"/>
</dbReference>
<dbReference type="PROSITE" id="PS50883">
    <property type="entry name" value="EAL"/>
    <property type="match status" value="1"/>
</dbReference>
<dbReference type="RefSeq" id="WP_003590814.1">
    <property type="nucleotide sequence ID" value="NZ_JH719381.1"/>
</dbReference>
<dbReference type="OrthoDB" id="9814202at2"/>
<reference evidence="5 6" key="1">
    <citation type="submission" date="2012-02" db="EMBL/GenBank/DDBJ databases">
        <title>Improved High-Quality Draft Sequence of Rhizobium leguminosarum bv. trifolii WSM597.</title>
        <authorList>
            <consortium name="US DOE Joint Genome Institute"/>
            <person name="Lucas S."/>
            <person name="Han J."/>
            <person name="Lapidus A."/>
            <person name="Cheng J.-F."/>
            <person name="Goodwin L."/>
            <person name="Pitluck S."/>
            <person name="Peters L."/>
            <person name="Ovchinnikova G."/>
            <person name="Held B."/>
            <person name="Detter J.C."/>
            <person name="Han C."/>
            <person name="Tapia R."/>
            <person name="Land M."/>
            <person name="Hauser L."/>
            <person name="Kyrpides N."/>
            <person name="Ivanova N."/>
            <person name="Pagani I."/>
            <person name="Brau L."/>
            <person name="Yates R."/>
            <person name="O'Hara G."/>
            <person name="Rui T."/>
            <person name="Howieson J."/>
            <person name="Reeve W."/>
            <person name="Woyke T."/>
        </authorList>
    </citation>
    <scope>NUCLEOTIDE SEQUENCE [LARGE SCALE GENOMIC DNA]</scope>
    <source>
        <strain evidence="5 6">WSM597</strain>
    </source>
</reference>
<dbReference type="InterPro" id="IPR029787">
    <property type="entry name" value="Nucleotide_cyclase"/>
</dbReference>
<feature type="domain" description="PAC" evidence="2">
    <location>
        <begin position="114"/>
        <end position="164"/>
    </location>
</feature>
<dbReference type="SUPFAM" id="SSF55785">
    <property type="entry name" value="PYP-like sensor domain (PAS domain)"/>
    <property type="match status" value="1"/>
</dbReference>
<protein>
    <submittedName>
        <fullName evidence="5">PAS domain S-box/diguanylate cyclase (GGDEF) domain-containing protein</fullName>
    </submittedName>
</protein>
<dbReference type="Pfam" id="PF00563">
    <property type="entry name" value="EAL"/>
    <property type="match status" value="1"/>
</dbReference>
<dbReference type="Pfam" id="PF13426">
    <property type="entry name" value="PAS_9"/>
    <property type="match status" value="1"/>
</dbReference>
<dbReference type="SUPFAM" id="SSF55073">
    <property type="entry name" value="Nucleotide cyclase"/>
    <property type="match status" value="1"/>
</dbReference>
<dbReference type="NCBIfam" id="TIGR00254">
    <property type="entry name" value="GGDEF"/>
    <property type="match status" value="1"/>
</dbReference>
<dbReference type="EMBL" id="JH719381">
    <property type="protein sequence ID" value="EJB05947.1"/>
    <property type="molecule type" value="Genomic_DNA"/>
</dbReference>
<dbReference type="CDD" id="cd00130">
    <property type="entry name" value="PAS"/>
    <property type="match status" value="1"/>
</dbReference>
<dbReference type="CDD" id="cd01949">
    <property type="entry name" value="GGDEF"/>
    <property type="match status" value="1"/>
</dbReference>
<dbReference type="InterPro" id="IPR000014">
    <property type="entry name" value="PAS"/>
</dbReference>
<dbReference type="PANTHER" id="PTHR44757:SF2">
    <property type="entry name" value="BIOFILM ARCHITECTURE MAINTENANCE PROTEIN MBAA"/>
    <property type="match status" value="1"/>
</dbReference>
<dbReference type="Proteomes" id="UP000005092">
    <property type="component" value="Unassembled WGS sequence"/>
</dbReference>
<evidence type="ECO:0000259" key="4">
    <source>
        <dbReference type="PROSITE" id="PS50887"/>
    </source>
</evidence>
<dbReference type="Pfam" id="PF00990">
    <property type="entry name" value="GGDEF"/>
    <property type="match status" value="1"/>
</dbReference>
<dbReference type="InterPro" id="IPR035965">
    <property type="entry name" value="PAS-like_dom_sf"/>
</dbReference>
<accession>I9NGW2</accession>
<dbReference type="InterPro" id="IPR001633">
    <property type="entry name" value="EAL_dom"/>
</dbReference>
<sequence length="590" mass="63642">MTLDNLEREGSAGAVCPCNIEVGPPASTGERHAAGVDAIVAANFADATKLALISVDPRGQIRFVNRAAAVLFGYVREEMIGRPVEIIIPERLRSSHARGFARAMAGDELNLGGKAVEVYAIRKDGAEFPIELTLCAWHDGREMGAGAVIKDITERRERDSRLLRLASQDLLTGLHNRSRFVEILKIEMAAGRPATVLIVDIDGFQDVNDTHGHVVGDSILQSVAVRLPHRLPAGAEVARFGGDEFAVLLPNLGDRAAATAVAEGIREAFAMPFEVGGQILDLSASIGVAVSPLDGDDADELVASADLALVQAKSGGGRALRMYDRAMRNEANARRALRDELLRALRSRELVLYYQPQVHIASGIIFGVEALIRWQHPQRGLLLPGAFLPALERSSLALEIGWWTLDEACRVAALMNAASPHAIKMGVNLFPAQLHAPHLCAKVSEALEKHGLAAGLLELEVTETIALHDDDRSLEAMEMLRKIGVGIAFDDFGTGYASLSSLQRYPLTTLKIDRGFISDLATKPRDAAITRALIAMSREMGLETIAEGIETLEQEAFLHSLGCPAAQGYKYGKPMSFETLERVLPQLCGG</sequence>
<evidence type="ECO:0000313" key="6">
    <source>
        <dbReference type="Proteomes" id="UP000005092"/>
    </source>
</evidence>
<dbReference type="Gene3D" id="3.30.70.270">
    <property type="match status" value="1"/>
</dbReference>
<dbReference type="AlphaFoldDB" id="I9NGW2"/>
<dbReference type="InterPro" id="IPR043128">
    <property type="entry name" value="Rev_trsase/Diguanyl_cyclase"/>
</dbReference>
<dbReference type="SMART" id="SM00091">
    <property type="entry name" value="PAS"/>
    <property type="match status" value="1"/>
</dbReference>
<dbReference type="CDD" id="cd01948">
    <property type="entry name" value="EAL"/>
    <property type="match status" value="1"/>
</dbReference>
<dbReference type="PROSITE" id="PS50112">
    <property type="entry name" value="PAS"/>
    <property type="match status" value="1"/>
</dbReference>
<evidence type="ECO:0000259" key="2">
    <source>
        <dbReference type="PROSITE" id="PS50113"/>
    </source>
</evidence>
<dbReference type="Gene3D" id="3.30.450.20">
    <property type="entry name" value="PAS domain"/>
    <property type="match status" value="1"/>
</dbReference>
<dbReference type="HOGENOM" id="CLU_000445_70_20_5"/>
<dbReference type="SUPFAM" id="SSF141868">
    <property type="entry name" value="EAL domain-like"/>
    <property type="match status" value="1"/>
</dbReference>
<dbReference type="PANTHER" id="PTHR44757">
    <property type="entry name" value="DIGUANYLATE CYCLASE DGCP"/>
    <property type="match status" value="1"/>
</dbReference>
<dbReference type="NCBIfam" id="TIGR00229">
    <property type="entry name" value="sensory_box"/>
    <property type="match status" value="1"/>
</dbReference>